<evidence type="ECO:0000313" key="3">
    <source>
        <dbReference type="Proteomes" id="UP000828390"/>
    </source>
</evidence>
<evidence type="ECO:0000256" key="1">
    <source>
        <dbReference type="SAM" id="MobiDB-lite"/>
    </source>
</evidence>
<dbReference type="Proteomes" id="UP000828390">
    <property type="component" value="Unassembled WGS sequence"/>
</dbReference>
<comment type="caution">
    <text evidence="2">The sequence shown here is derived from an EMBL/GenBank/DDBJ whole genome shotgun (WGS) entry which is preliminary data.</text>
</comment>
<sequence>MNNLLRDVGYVAAHHMATEMSVRQELNTEAWTFTCVKCAVKEHLTACCSKCVNCSTWGHRDSSSRNCPKNRNNKYQNSRPHENSNSNRVKIVNDVGYVYDQLCTVSDESLSYDIQTLHSIQHHVFEGRWIARPSKPHQILTVTVTPVPQDHTLFGYPMNDTSKLKSVNMAMVAETWCKSSIMPLQYVNHMGITKQDLLAVKLTMRGAIKENLGVIGAMDINVKTTNAMSPPPPNPLGYFAMFQKQ</sequence>
<dbReference type="AlphaFoldDB" id="A0A9D4K105"/>
<name>A0A9D4K105_DREPO</name>
<reference evidence="2" key="1">
    <citation type="journal article" date="2019" name="bioRxiv">
        <title>The Genome of the Zebra Mussel, Dreissena polymorpha: A Resource for Invasive Species Research.</title>
        <authorList>
            <person name="McCartney M.A."/>
            <person name="Auch B."/>
            <person name="Kono T."/>
            <person name="Mallez S."/>
            <person name="Zhang Y."/>
            <person name="Obille A."/>
            <person name="Becker A."/>
            <person name="Abrahante J.E."/>
            <person name="Garbe J."/>
            <person name="Badalamenti J.P."/>
            <person name="Herman A."/>
            <person name="Mangelson H."/>
            <person name="Liachko I."/>
            <person name="Sullivan S."/>
            <person name="Sone E.D."/>
            <person name="Koren S."/>
            <person name="Silverstein K.A.T."/>
            <person name="Beckman K.B."/>
            <person name="Gohl D.M."/>
        </authorList>
    </citation>
    <scope>NUCLEOTIDE SEQUENCE</scope>
    <source>
        <strain evidence="2">Duluth1</strain>
        <tissue evidence="2">Whole animal</tissue>
    </source>
</reference>
<accession>A0A9D4K105</accession>
<feature type="compositionally biased region" description="Polar residues" evidence="1">
    <location>
        <begin position="64"/>
        <end position="87"/>
    </location>
</feature>
<proteinExistence type="predicted"/>
<feature type="region of interest" description="Disordered" evidence="1">
    <location>
        <begin position="58"/>
        <end position="87"/>
    </location>
</feature>
<gene>
    <name evidence="2" type="ORF">DPMN_104280</name>
</gene>
<organism evidence="2 3">
    <name type="scientific">Dreissena polymorpha</name>
    <name type="common">Zebra mussel</name>
    <name type="synonym">Mytilus polymorpha</name>
    <dbReference type="NCBI Taxonomy" id="45954"/>
    <lineage>
        <taxon>Eukaryota</taxon>
        <taxon>Metazoa</taxon>
        <taxon>Spiralia</taxon>
        <taxon>Lophotrochozoa</taxon>
        <taxon>Mollusca</taxon>
        <taxon>Bivalvia</taxon>
        <taxon>Autobranchia</taxon>
        <taxon>Heteroconchia</taxon>
        <taxon>Euheterodonta</taxon>
        <taxon>Imparidentia</taxon>
        <taxon>Neoheterodontei</taxon>
        <taxon>Myida</taxon>
        <taxon>Dreissenoidea</taxon>
        <taxon>Dreissenidae</taxon>
        <taxon>Dreissena</taxon>
    </lineage>
</organism>
<keyword evidence="3" id="KW-1185">Reference proteome</keyword>
<dbReference type="EMBL" id="JAIWYP010000004">
    <property type="protein sequence ID" value="KAH3831021.1"/>
    <property type="molecule type" value="Genomic_DNA"/>
</dbReference>
<evidence type="ECO:0000313" key="2">
    <source>
        <dbReference type="EMBL" id="KAH3831021.1"/>
    </source>
</evidence>
<reference evidence="2" key="2">
    <citation type="submission" date="2020-11" db="EMBL/GenBank/DDBJ databases">
        <authorList>
            <person name="McCartney M.A."/>
            <person name="Auch B."/>
            <person name="Kono T."/>
            <person name="Mallez S."/>
            <person name="Becker A."/>
            <person name="Gohl D.M."/>
            <person name="Silverstein K.A.T."/>
            <person name="Koren S."/>
            <person name="Bechman K.B."/>
            <person name="Herman A."/>
            <person name="Abrahante J.E."/>
            <person name="Garbe J."/>
        </authorList>
    </citation>
    <scope>NUCLEOTIDE SEQUENCE</scope>
    <source>
        <strain evidence="2">Duluth1</strain>
        <tissue evidence="2">Whole animal</tissue>
    </source>
</reference>
<protein>
    <submittedName>
        <fullName evidence="2">Uncharacterized protein</fullName>
    </submittedName>
</protein>